<accession>A0AAX4J5E8</accession>
<evidence type="ECO:0000256" key="5">
    <source>
        <dbReference type="ARBA" id="ARBA00038359"/>
    </source>
</evidence>
<feature type="region of interest" description="Disordered" evidence="6">
    <location>
        <begin position="86"/>
        <end position="111"/>
    </location>
</feature>
<evidence type="ECO:0000256" key="2">
    <source>
        <dbReference type="ARBA" id="ARBA00022692"/>
    </source>
</evidence>
<dbReference type="Proteomes" id="UP001322277">
    <property type="component" value="Chromosome 12"/>
</dbReference>
<keyword evidence="3 7" id="KW-1133">Transmembrane helix</keyword>
<gene>
    <name evidence="9" type="ORF">CDEST_15581</name>
</gene>
<dbReference type="GO" id="GO:0016020">
    <property type="term" value="C:membrane"/>
    <property type="evidence" value="ECO:0007669"/>
    <property type="project" value="UniProtKB-SubCell"/>
</dbReference>
<dbReference type="Pfam" id="PF20684">
    <property type="entry name" value="Fung_rhodopsin"/>
    <property type="match status" value="1"/>
</dbReference>
<feature type="compositionally biased region" description="Polar residues" evidence="6">
    <location>
        <begin position="147"/>
        <end position="160"/>
    </location>
</feature>
<dbReference type="InterPro" id="IPR049326">
    <property type="entry name" value="Rhodopsin_dom_fungi"/>
</dbReference>
<sequence>MRIQRMKKLGIILMFSIGFFLTAVSAYRIKAVLAFSTSYNASADSLQTSVWSHIEVIVGVVVACLPSIRQLWRKISPYILQVVYNPKPSKSPQDSKSTSQNSRAPSKPHAIQQPMVYDESSIAHLVGDLNRIDLNALRPTEADSPKSTKTNAKTKGTSLC</sequence>
<dbReference type="EMBL" id="CP137316">
    <property type="protein sequence ID" value="WQF90567.1"/>
    <property type="molecule type" value="Genomic_DNA"/>
</dbReference>
<evidence type="ECO:0000256" key="1">
    <source>
        <dbReference type="ARBA" id="ARBA00004141"/>
    </source>
</evidence>
<dbReference type="InterPro" id="IPR052337">
    <property type="entry name" value="SAT4-like"/>
</dbReference>
<evidence type="ECO:0000256" key="3">
    <source>
        <dbReference type="ARBA" id="ARBA00022989"/>
    </source>
</evidence>
<dbReference type="KEGG" id="cdet:87952080"/>
<evidence type="ECO:0000313" key="10">
    <source>
        <dbReference type="Proteomes" id="UP001322277"/>
    </source>
</evidence>
<evidence type="ECO:0000313" key="9">
    <source>
        <dbReference type="EMBL" id="WQF90567.1"/>
    </source>
</evidence>
<dbReference type="GeneID" id="87952080"/>
<keyword evidence="4 7" id="KW-0472">Membrane</keyword>
<keyword evidence="10" id="KW-1185">Reference proteome</keyword>
<name>A0AAX4J5E8_9PEZI</name>
<dbReference type="AlphaFoldDB" id="A0AAX4J5E8"/>
<evidence type="ECO:0000256" key="7">
    <source>
        <dbReference type="SAM" id="Phobius"/>
    </source>
</evidence>
<comment type="similarity">
    <text evidence="5">Belongs to the SAT4 family.</text>
</comment>
<feature type="domain" description="Rhodopsin" evidence="8">
    <location>
        <begin position="2"/>
        <end position="74"/>
    </location>
</feature>
<organism evidence="9 10">
    <name type="scientific">Colletotrichum destructivum</name>
    <dbReference type="NCBI Taxonomy" id="34406"/>
    <lineage>
        <taxon>Eukaryota</taxon>
        <taxon>Fungi</taxon>
        <taxon>Dikarya</taxon>
        <taxon>Ascomycota</taxon>
        <taxon>Pezizomycotina</taxon>
        <taxon>Sordariomycetes</taxon>
        <taxon>Hypocreomycetidae</taxon>
        <taxon>Glomerellales</taxon>
        <taxon>Glomerellaceae</taxon>
        <taxon>Colletotrichum</taxon>
        <taxon>Colletotrichum destructivum species complex</taxon>
    </lineage>
</organism>
<evidence type="ECO:0000256" key="4">
    <source>
        <dbReference type="ARBA" id="ARBA00023136"/>
    </source>
</evidence>
<keyword evidence="2 7" id="KW-0812">Transmembrane</keyword>
<protein>
    <recommendedName>
        <fullName evidence="8">Rhodopsin domain-containing protein</fullName>
    </recommendedName>
</protein>
<feature type="region of interest" description="Disordered" evidence="6">
    <location>
        <begin position="136"/>
        <end position="160"/>
    </location>
</feature>
<dbReference type="PANTHER" id="PTHR33048:SF47">
    <property type="entry name" value="INTEGRAL MEMBRANE PROTEIN-RELATED"/>
    <property type="match status" value="1"/>
</dbReference>
<comment type="subcellular location">
    <subcellularLocation>
        <location evidence="1">Membrane</location>
        <topology evidence="1">Multi-pass membrane protein</topology>
    </subcellularLocation>
</comment>
<evidence type="ECO:0000256" key="6">
    <source>
        <dbReference type="SAM" id="MobiDB-lite"/>
    </source>
</evidence>
<feature type="compositionally biased region" description="Low complexity" evidence="6">
    <location>
        <begin position="86"/>
        <end position="99"/>
    </location>
</feature>
<proteinExistence type="inferred from homology"/>
<dbReference type="PANTHER" id="PTHR33048">
    <property type="entry name" value="PTH11-LIKE INTEGRAL MEMBRANE PROTEIN (AFU_ORTHOLOGUE AFUA_5G11245)"/>
    <property type="match status" value="1"/>
</dbReference>
<reference evidence="10" key="1">
    <citation type="journal article" date="2023" name="bioRxiv">
        <title>Complete genome of the Medicago anthracnose fungus, Colletotrichum destructivum, reveals a mini-chromosome-like region within a core chromosome.</title>
        <authorList>
            <person name="Lapalu N."/>
            <person name="Simon A."/>
            <person name="Lu A."/>
            <person name="Plaumann P.-L."/>
            <person name="Amselem J."/>
            <person name="Pigne S."/>
            <person name="Auger A."/>
            <person name="Koch C."/>
            <person name="Dallery J.-F."/>
            <person name="O'Connell R.J."/>
        </authorList>
    </citation>
    <scope>NUCLEOTIDE SEQUENCE [LARGE SCALE GENOMIC DNA]</scope>
    <source>
        <strain evidence="10">CBS 520.97</strain>
    </source>
</reference>
<feature type="transmembrane region" description="Helical" evidence="7">
    <location>
        <begin position="50"/>
        <end position="68"/>
    </location>
</feature>
<dbReference type="RefSeq" id="XP_062787787.1">
    <property type="nucleotide sequence ID" value="XM_062931736.1"/>
</dbReference>
<evidence type="ECO:0000259" key="8">
    <source>
        <dbReference type="Pfam" id="PF20684"/>
    </source>
</evidence>